<protein>
    <submittedName>
        <fullName evidence="1">Uncharacterized protein</fullName>
    </submittedName>
</protein>
<gene>
    <name evidence="1" type="ORF">A3K87_01875</name>
</gene>
<evidence type="ECO:0000313" key="2">
    <source>
        <dbReference type="Proteomes" id="UP000077852"/>
    </source>
</evidence>
<dbReference type="SUPFAM" id="SSF54523">
    <property type="entry name" value="Pili subunits"/>
    <property type="match status" value="1"/>
</dbReference>
<dbReference type="InterPro" id="IPR031982">
    <property type="entry name" value="PilE-like"/>
</dbReference>
<accession>A0AA91DM43</accession>
<dbReference type="Gene3D" id="3.30.700.10">
    <property type="entry name" value="Glycoprotein, Type 4 Pilin"/>
    <property type="match status" value="1"/>
</dbReference>
<reference evidence="1 2" key="1">
    <citation type="submission" date="2016-03" db="EMBL/GenBank/DDBJ databases">
        <title>Genome sequence of Variovorax paradoxus KB5.</title>
        <authorList>
            <person name="Jeong H."/>
            <person name="Hong C.E."/>
            <person name="Jo S.H."/>
            <person name="Park J.M."/>
        </authorList>
    </citation>
    <scope>NUCLEOTIDE SEQUENCE [LARGE SCALE GENOMIC DNA]</scope>
    <source>
        <strain evidence="1 2">KB5</strain>
    </source>
</reference>
<comment type="caution">
    <text evidence="1">The sequence shown here is derived from an EMBL/GenBank/DDBJ whole genome shotgun (WGS) entry which is preliminary data.</text>
</comment>
<dbReference type="GO" id="GO:0043683">
    <property type="term" value="P:type IV pilus assembly"/>
    <property type="evidence" value="ECO:0007669"/>
    <property type="project" value="InterPro"/>
</dbReference>
<dbReference type="AlphaFoldDB" id="A0AA91DM43"/>
<proteinExistence type="predicted"/>
<name>A0AA91DM43_VARPD</name>
<dbReference type="InterPro" id="IPR045584">
    <property type="entry name" value="Pilin-like"/>
</dbReference>
<sequence>MMITVVIIAILSAIAYPNYREHIARGKRAQAKASLAQAQQWLERHYSENYSYAKTADGTDINANGGVFKTQFSTSPLPGEGAANYNIALTPNDKGTGYTLKAVRTGSMGGDRCGDYVVTHTGRKSVENYTGFSAALAAASACWN</sequence>
<dbReference type="Pfam" id="PF16732">
    <property type="entry name" value="ComP_DUS"/>
    <property type="match status" value="1"/>
</dbReference>
<dbReference type="Proteomes" id="UP000077852">
    <property type="component" value="Unassembled WGS sequence"/>
</dbReference>
<organism evidence="1 2">
    <name type="scientific">Variovorax paradoxus</name>
    <dbReference type="NCBI Taxonomy" id="34073"/>
    <lineage>
        <taxon>Bacteria</taxon>
        <taxon>Pseudomonadati</taxon>
        <taxon>Pseudomonadota</taxon>
        <taxon>Betaproteobacteria</taxon>
        <taxon>Burkholderiales</taxon>
        <taxon>Comamonadaceae</taxon>
        <taxon>Variovorax</taxon>
    </lineage>
</organism>
<evidence type="ECO:0000313" key="1">
    <source>
        <dbReference type="EMBL" id="OAK62319.1"/>
    </source>
</evidence>
<dbReference type="EMBL" id="LVHG01000051">
    <property type="protein sequence ID" value="OAK62319.1"/>
    <property type="molecule type" value="Genomic_DNA"/>
</dbReference>